<feature type="domain" description="Cupin type-2" evidence="2">
    <location>
        <begin position="47"/>
        <end position="117"/>
    </location>
</feature>
<reference evidence="3 4" key="1">
    <citation type="submission" date="2017-04" db="EMBL/GenBank/DDBJ databases">
        <title>Kefir bacterial isolates.</title>
        <authorList>
            <person name="Kim Y."/>
            <person name="Blasche S."/>
            <person name="Patil K.R."/>
        </authorList>
    </citation>
    <scope>NUCLEOTIDE SEQUENCE [LARGE SCALE GENOMIC DNA]</scope>
    <source>
        <strain evidence="3 4">KR</strain>
    </source>
</reference>
<feature type="signal peptide" evidence="1">
    <location>
        <begin position="1"/>
        <end position="21"/>
    </location>
</feature>
<dbReference type="EMBL" id="NCXK01000008">
    <property type="protein sequence ID" value="PAK78066.1"/>
    <property type="molecule type" value="Genomic_DNA"/>
</dbReference>
<dbReference type="Pfam" id="PF07883">
    <property type="entry name" value="Cupin_2"/>
    <property type="match status" value="1"/>
</dbReference>
<dbReference type="OrthoDB" id="9813436at2"/>
<dbReference type="AlphaFoldDB" id="A0A269Y088"/>
<accession>A0A269Y088</accession>
<dbReference type="PANTHER" id="PTHR38599">
    <property type="entry name" value="CUPIN DOMAIN PROTEIN (AFU_ORTHOLOGUE AFUA_3G13620)"/>
    <property type="match status" value="1"/>
</dbReference>
<dbReference type="SUPFAM" id="SSF51182">
    <property type="entry name" value="RmlC-like cupins"/>
    <property type="match status" value="1"/>
</dbReference>
<name>A0A269Y088_9PROT</name>
<dbReference type="CDD" id="cd02234">
    <property type="entry name" value="cupin_BLR7677-like"/>
    <property type="match status" value="1"/>
</dbReference>
<dbReference type="RefSeq" id="WP_095349742.1">
    <property type="nucleotide sequence ID" value="NZ_JBDNMF010000005.1"/>
</dbReference>
<evidence type="ECO:0000313" key="3">
    <source>
        <dbReference type="EMBL" id="PAK78066.1"/>
    </source>
</evidence>
<comment type="caution">
    <text evidence="3">The sequence shown here is derived from an EMBL/GenBank/DDBJ whole genome shotgun (WGS) entry which is preliminary data.</text>
</comment>
<proteinExistence type="predicted"/>
<dbReference type="InterPro" id="IPR013096">
    <property type="entry name" value="Cupin_2"/>
</dbReference>
<organism evidence="3 4">
    <name type="scientific">Acetobacter fabarum</name>
    <dbReference type="NCBI Taxonomy" id="483199"/>
    <lineage>
        <taxon>Bacteria</taxon>
        <taxon>Pseudomonadati</taxon>
        <taxon>Pseudomonadota</taxon>
        <taxon>Alphaproteobacteria</taxon>
        <taxon>Acetobacterales</taxon>
        <taxon>Acetobacteraceae</taxon>
        <taxon>Acetobacter</taxon>
    </lineage>
</organism>
<evidence type="ECO:0000259" key="2">
    <source>
        <dbReference type="Pfam" id="PF07883"/>
    </source>
</evidence>
<sequence>MRQFMALCGIVLCVVAGGAHAAPATGVTPLLTHDLPGLAGKEGAMVLVDYPPGGADPVHRHNASVFVYVLQGSVIMQAKGQAAVTLHEGQSFFEGPADVHLVGRNASTTEPARFIAFFVKNKAAPFVAPAP</sequence>
<gene>
    <name evidence="3" type="ORF">B8X00_07875</name>
</gene>
<evidence type="ECO:0000313" key="4">
    <source>
        <dbReference type="Proteomes" id="UP000216151"/>
    </source>
</evidence>
<dbReference type="InterPro" id="IPR011051">
    <property type="entry name" value="RmlC_Cupin_sf"/>
</dbReference>
<dbReference type="PANTHER" id="PTHR38599:SF1">
    <property type="entry name" value="CUPIN DOMAIN PROTEIN (AFU_ORTHOLOGUE AFUA_3G13620)"/>
    <property type="match status" value="1"/>
</dbReference>
<evidence type="ECO:0000256" key="1">
    <source>
        <dbReference type="SAM" id="SignalP"/>
    </source>
</evidence>
<protein>
    <submittedName>
        <fullName evidence="3">Cupin</fullName>
    </submittedName>
</protein>
<dbReference type="InterPro" id="IPR014710">
    <property type="entry name" value="RmlC-like_jellyroll"/>
</dbReference>
<dbReference type="Proteomes" id="UP000216151">
    <property type="component" value="Unassembled WGS sequence"/>
</dbReference>
<keyword evidence="4" id="KW-1185">Reference proteome</keyword>
<keyword evidence="1" id="KW-0732">Signal</keyword>
<dbReference type="Gene3D" id="2.60.120.10">
    <property type="entry name" value="Jelly Rolls"/>
    <property type="match status" value="1"/>
</dbReference>
<feature type="chain" id="PRO_5013283926" evidence="1">
    <location>
        <begin position="22"/>
        <end position="131"/>
    </location>
</feature>